<protein>
    <submittedName>
        <fullName evidence="1">Uncharacterized protein</fullName>
    </submittedName>
</protein>
<comment type="caution">
    <text evidence="1">The sequence shown here is derived from an EMBL/GenBank/DDBJ whole genome shotgun (WGS) entry which is preliminary data.</text>
</comment>
<dbReference type="Proteomes" id="UP000266673">
    <property type="component" value="Unassembled WGS sequence"/>
</dbReference>
<dbReference type="AlphaFoldDB" id="A0A397UN59"/>
<gene>
    <name evidence="1" type="ORF">C2G38_2105659</name>
</gene>
<keyword evidence="2" id="KW-1185">Reference proteome</keyword>
<name>A0A397UN59_9GLOM</name>
<sequence>MSSQEKTRSKAINTWLIISLHRNDQHKRPTTYVRTCDEVITDKQLYITYVQHFAIYYSKNIPITTISKISNAVNDFTT</sequence>
<organism evidence="1 2">
    <name type="scientific">Gigaspora rosea</name>
    <dbReference type="NCBI Taxonomy" id="44941"/>
    <lineage>
        <taxon>Eukaryota</taxon>
        <taxon>Fungi</taxon>
        <taxon>Fungi incertae sedis</taxon>
        <taxon>Mucoromycota</taxon>
        <taxon>Glomeromycotina</taxon>
        <taxon>Glomeromycetes</taxon>
        <taxon>Diversisporales</taxon>
        <taxon>Gigasporaceae</taxon>
        <taxon>Gigaspora</taxon>
    </lineage>
</organism>
<reference evidence="1 2" key="1">
    <citation type="submission" date="2018-06" db="EMBL/GenBank/DDBJ databases">
        <title>Comparative genomics reveals the genomic features of Rhizophagus irregularis, R. cerebriforme, R. diaphanum and Gigaspora rosea, and their symbiotic lifestyle signature.</title>
        <authorList>
            <person name="Morin E."/>
            <person name="San Clemente H."/>
            <person name="Chen E.C.H."/>
            <person name="De La Providencia I."/>
            <person name="Hainaut M."/>
            <person name="Kuo A."/>
            <person name="Kohler A."/>
            <person name="Murat C."/>
            <person name="Tang N."/>
            <person name="Roy S."/>
            <person name="Loubradou J."/>
            <person name="Henrissat B."/>
            <person name="Grigoriev I.V."/>
            <person name="Corradi N."/>
            <person name="Roux C."/>
            <person name="Martin F.M."/>
        </authorList>
    </citation>
    <scope>NUCLEOTIDE SEQUENCE [LARGE SCALE GENOMIC DNA]</scope>
    <source>
        <strain evidence="1 2">DAOM 194757</strain>
    </source>
</reference>
<dbReference type="EMBL" id="QKWP01001230">
    <property type="protein sequence ID" value="RIB10587.1"/>
    <property type="molecule type" value="Genomic_DNA"/>
</dbReference>
<evidence type="ECO:0000313" key="2">
    <source>
        <dbReference type="Proteomes" id="UP000266673"/>
    </source>
</evidence>
<proteinExistence type="predicted"/>
<evidence type="ECO:0000313" key="1">
    <source>
        <dbReference type="EMBL" id="RIB10587.1"/>
    </source>
</evidence>
<accession>A0A397UN59</accession>